<sequence>MKMKPAHLFQGGICSDCIKKYKKAAQASEDEVLRRRIAEEHRREIREDSADFGCLVGRELGCLLGLLARIIGPERYFEYRHHRRYRWLRILIFLVIPALIFIVYLLIVLL</sequence>
<comment type="caution">
    <text evidence="2">The sequence shown here is derived from an EMBL/GenBank/DDBJ whole genome shotgun (WGS) entry which is preliminary data.</text>
</comment>
<dbReference type="AlphaFoldDB" id="A0A532V2Q2"/>
<feature type="transmembrane region" description="Helical" evidence="1">
    <location>
        <begin position="87"/>
        <end position="107"/>
    </location>
</feature>
<keyword evidence="1" id="KW-0472">Membrane</keyword>
<dbReference type="EMBL" id="NJBO01000013">
    <property type="protein sequence ID" value="TKJ41438.1"/>
    <property type="molecule type" value="Genomic_DNA"/>
</dbReference>
<keyword evidence="1" id="KW-1133">Transmembrane helix</keyword>
<evidence type="ECO:0000313" key="2">
    <source>
        <dbReference type="EMBL" id="TKJ41438.1"/>
    </source>
</evidence>
<evidence type="ECO:0000256" key="1">
    <source>
        <dbReference type="SAM" id="Phobius"/>
    </source>
</evidence>
<keyword evidence="1" id="KW-0812">Transmembrane</keyword>
<gene>
    <name evidence="2" type="ORF">CEE36_08270</name>
</gene>
<accession>A0A532V2Q2</accession>
<evidence type="ECO:0000313" key="3">
    <source>
        <dbReference type="Proteomes" id="UP000317778"/>
    </source>
</evidence>
<organism evidence="2 3">
    <name type="scientific">candidate division TA06 bacterium B3_TA06</name>
    <dbReference type="NCBI Taxonomy" id="2012487"/>
    <lineage>
        <taxon>Bacteria</taxon>
        <taxon>Bacteria division TA06</taxon>
    </lineage>
</organism>
<dbReference type="Proteomes" id="UP000317778">
    <property type="component" value="Unassembled WGS sequence"/>
</dbReference>
<reference evidence="2 3" key="1">
    <citation type="submission" date="2017-06" db="EMBL/GenBank/DDBJ databases">
        <title>Novel microbial phyla capable of carbon fixation and sulfur reduction in deep-sea sediments.</title>
        <authorList>
            <person name="Huang J."/>
            <person name="Baker B."/>
            <person name="Wang Y."/>
        </authorList>
    </citation>
    <scope>NUCLEOTIDE SEQUENCE [LARGE SCALE GENOMIC DNA]</scope>
    <source>
        <strain evidence="2">B3_TA06</strain>
    </source>
</reference>
<protein>
    <submittedName>
        <fullName evidence="2">Uncharacterized protein</fullName>
    </submittedName>
</protein>
<name>A0A532V2Q2_UNCT6</name>
<proteinExistence type="predicted"/>